<feature type="compositionally biased region" description="Low complexity" evidence="1">
    <location>
        <begin position="171"/>
        <end position="183"/>
    </location>
</feature>
<dbReference type="EMBL" id="LC738883">
    <property type="protein sequence ID" value="BDT63344.1"/>
    <property type="molecule type" value="Genomic_DNA"/>
</dbReference>
<feature type="compositionally biased region" description="Basic and acidic residues" evidence="1">
    <location>
        <begin position="332"/>
        <end position="353"/>
    </location>
</feature>
<proteinExistence type="predicted"/>
<protein>
    <submittedName>
        <fullName evidence="2">Uncharacterized protein</fullName>
    </submittedName>
</protein>
<feature type="region of interest" description="Disordered" evidence="1">
    <location>
        <begin position="311"/>
        <end position="389"/>
    </location>
</feature>
<sequence>MDPTFDKNINIQTSSCLFDESEKNEEAVTVNHSSMITNVSRNIDDEYHQPSAASMNECQNNPTLDFFADFMDNESYDDAFEKRNNIINPPHYEPLLDVWKKIPPKQNLNDDDDGNNFITSHSINTPSPPSSSAHYEISNNGNFKNNFNFKNVDETLLNYIDIPYTDDNFDDNNNNNNYNSKIDNNSDKKEKSYSQQTPIKEVPNFSENKELFNEIANEEFIKKNNGVIVIENDARTYLDSAIDILTGLVSLNSSYNMRNFGNFQPLFSQFYDKKPSKKNKTTTGTKKGIGDNLSKDIFSFINNYLKTDNDDDVEEVEQPPVGEILKRKRGRNKETNKKPRKGDILMGDQKEQREEEEIEEEREKENEEEEERGEEEEEEEERGKKAINKKYMGNTSVLRKEEEKKKEENDKIISDLHGIMENEKCLKELRSLIEKTKDVSDIKIQSILKLLNEFNNIKNNNNNNNSTSKNLTKKDDENACFLENLINIDNNGDGGGNGSSRCGDSKFEIPISSVGVTSTQRLYQVIHLLNKLKRARNDLKISTNITKTVTDTINFKDVIPLFTSFHAFNHSLIEHLILIGSILGWDDYRQNILRSGGLNINDIFTLMHLATEMMTKNYHNQIATVS</sequence>
<name>A0A9C7F7E6_9VIRU</name>
<feature type="region of interest" description="Disordered" evidence="1">
    <location>
        <begin position="168"/>
        <end position="193"/>
    </location>
</feature>
<evidence type="ECO:0000256" key="1">
    <source>
        <dbReference type="SAM" id="MobiDB-lite"/>
    </source>
</evidence>
<feature type="compositionally biased region" description="Acidic residues" evidence="1">
    <location>
        <begin position="354"/>
        <end position="380"/>
    </location>
</feature>
<evidence type="ECO:0000313" key="2">
    <source>
        <dbReference type="EMBL" id="BDT63344.1"/>
    </source>
</evidence>
<reference evidence="2" key="1">
    <citation type="submission" date="2022-10" db="EMBL/GenBank/DDBJ databases">
        <title>Genome sequences of endogenous nimaviruses in decapod crustaceans.</title>
        <authorList>
            <person name="Kawato S."/>
            <person name="Nozaki R."/>
            <person name="Kondo H."/>
            <person name="Hirono I."/>
        </authorList>
    </citation>
    <scope>NUCLEOTIDE SEQUENCE</scope>
    <source>
        <strain evidence="2">TUMSAT20210906</strain>
    </source>
</reference>
<accession>A0A9C7F7E6</accession>
<organism evidence="2">
    <name type="scientific">Armadillidium vulgare clopovirus</name>
    <dbReference type="NCBI Taxonomy" id="2984284"/>
    <lineage>
        <taxon>Viruses</taxon>
        <taxon>Viruses incertae sedis</taxon>
        <taxon>Naldaviricetes</taxon>
        <taxon>Nimaviridae</taxon>
    </lineage>
</organism>